<keyword evidence="2 5" id="KW-0812">Transmembrane</keyword>
<feature type="transmembrane region" description="Helical" evidence="5">
    <location>
        <begin position="433"/>
        <end position="452"/>
    </location>
</feature>
<feature type="transmembrane region" description="Helical" evidence="5">
    <location>
        <begin position="483"/>
        <end position="511"/>
    </location>
</feature>
<feature type="domain" description="Major facilitator superfamily (MFS) profile" evidence="6">
    <location>
        <begin position="62"/>
        <end position="557"/>
    </location>
</feature>
<feature type="transmembrane region" description="Helical" evidence="5">
    <location>
        <begin position="290"/>
        <end position="308"/>
    </location>
</feature>
<dbReference type="GO" id="GO:0022857">
    <property type="term" value="F:transmembrane transporter activity"/>
    <property type="evidence" value="ECO:0007669"/>
    <property type="project" value="InterPro"/>
</dbReference>
<evidence type="ECO:0000256" key="5">
    <source>
        <dbReference type="SAM" id="Phobius"/>
    </source>
</evidence>
<gene>
    <name evidence="7" type="ORF">EN45_028030</name>
</gene>
<feature type="transmembrane region" description="Helical" evidence="5">
    <location>
        <begin position="62"/>
        <end position="88"/>
    </location>
</feature>
<dbReference type="InterPro" id="IPR020846">
    <property type="entry name" value="MFS_dom"/>
</dbReference>
<keyword evidence="4 5" id="KW-0472">Membrane</keyword>
<evidence type="ECO:0000256" key="4">
    <source>
        <dbReference type="ARBA" id="ARBA00023136"/>
    </source>
</evidence>
<dbReference type="InterPro" id="IPR036259">
    <property type="entry name" value="MFS_trans_sf"/>
</dbReference>
<feature type="transmembrane region" description="Helical" evidence="5">
    <location>
        <begin position="402"/>
        <end position="421"/>
    </location>
</feature>
<reference evidence="7" key="1">
    <citation type="journal article" date="2014" name="Genome Announc.">
        <title>Complete sequencing and chromosome-scale genome assembly of the industrial progenitor strain P2niaD18 from the penicillin producer Penicillium chrysogenum.</title>
        <authorList>
            <person name="Specht T."/>
            <person name="Dahlmann T.A."/>
            <person name="Zadra I."/>
            <person name="Kurnsteiner H."/>
            <person name="Kuck U."/>
        </authorList>
    </citation>
    <scope>NUCLEOTIDE SEQUENCE [LARGE SCALE GENOMIC DNA]</scope>
    <source>
        <strain evidence="7">P2niaD18</strain>
    </source>
</reference>
<feature type="transmembrane region" description="Helical" evidence="5">
    <location>
        <begin position="314"/>
        <end position="334"/>
    </location>
</feature>
<feature type="transmembrane region" description="Helical" evidence="5">
    <location>
        <begin position="531"/>
        <end position="557"/>
    </location>
</feature>
<dbReference type="Gene3D" id="1.20.1250.20">
    <property type="entry name" value="MFS general substrate transporter like domains"/>
    <property type="match status" value="1"/>
</dbReference>
<evidence type="ECO:0000259" key="6">
    <source>
        <dbReference type="PROSITE" id="PS50850"/>
    </source>
</evidence>
<dbReference type="Proteomes" id="UP000076449">
    <property type="component" value="Chromosome I"/>
</dbReference>
<feature type="transmembrane region" description="Helical" evidence="5">
    <location>
        <begin position="367"/>
        <end position="390"/>
    </location>
</feature>
<keyword evidence="3 5" id="KW-1133">Transmembrane helix</keyword>
<protein>
    <submittedName>
        <fullName evidence="7">Putative MFS-type transporter</fullName>
    </submittedName>
</protein>
<evidence type="ECO:0000256" key="1">
    <source>
        <dbReference type="ARBA" id="ARBA00004141"/>
    </source>
</evidence>
<sequence length="598" mass="65688">MIVVYKKIKKRNERKRLNSASNTDNAIELNPVNPRLDRKKKKTVSPEQVAEKRRRNVYRWKIILGLFSPYCLQALDTTIIASALPFIAEDFSTSHTILNDTPQLTTTDQIKQLNWIISVFNLTSAAFLFFWAQLTDLFGRHIILQSAIFIMMIGSAVCTGAPTSSFSVLLLGRALQGIGAAGVNISIRTILADRVSLAEYAVNWTVFALVSGIGFSIGPVIGGYLTQASWRWCFAINLPIAVVAMVIVVFVLRTELQGPQSIPEFEERGTSTRSGRFLARISTIDYGGQMLFLWGFGLLILALTWAGGTYSWNSVAVLAPMVIGAVLAGAWVVYERCMVPGALMARVLPRQKAMVPWELLRQRDIGLLFLINFSTGIAMFAVMYFMDIYFTLVEGRSSSDAGIALLFFLPGLAAGLYMAMFSSNVWPRQTFPALFLGSITSAVGMTVLAWGVQAGRTNIIYGMMALVGHGVGMRMNPASMHGLAYFPAMTAQITCLASFAVPFGGLLGLTIMSTVFTNKSGVGQADAKDGVMWAFIAMMPVMWLSVLITTFLGNVWVLKEGGHEVVNCSYLWGLIFGRDIVRERRDRGEEAGDVELTV</sequence>
<accession>A0A167XBW8</accession>
<evidence type="ECO:0000256" key="2">
    <source>
        <dbReference type="ARBA" id="ARBA00022692"/>
    </source>
</evidence>
<feature type="transmembrane region" description="Helical" evidence="5">
    <location>
        <begin position="197"/>
        <end position="217"/>
    </location>
</feature>
<dbReference type="SUPFAM" id="SSF103473">
    <property type="entry name" value="MFS general substrate transporter"/>
    <property type="match status" value="1"/>
</dbReference>
<dbReference type="InterPro" id="IPR011701">
    <property type="entry name" value="MFS"/>
</dbReference>
<name>A0A167XBW8_PENCH</name>
<dbReference type="AlphaFoldDB" id="A0A167XBW8"/>
<feature type="transmembrane region" description="Helical" evidence="5">
    <location>
        <begin position="143"/>
        <end position="162"/>
    </location>
</feature>
<feature type="transmembrane region" description="Helical" evidence="5">
    <location>
        <begin position="168"/>
        <end position="185"/>
    </location>
</feature>
<comment type="subcellular location">
    <subcellularLocation>
        <location evidence="1">Membrane</location>
        <topology evidence="1">Multi-pass membrane protein</topology>
    </subcellularLocation>
</comment>
<evidence type="ECO:0000313" key="7">
    <source>
        <dbReference type="EMBL" id="KZN92643.1"/>
    </source>
</evidence>
<dbReference type="PANTHER" id="PTHR23501:SF39">
    <property type="entry name" value="MULTIDRUG TRANSPORTER, PUTATIVE (AFU_ORTHOLOGUE AFUA_1G05010)-RELATED"/>
    <property type="match status" value="1"/>
</dbReference>
<dbReference type="PANTHER" id="PTHR23501">
    <property type="entry name" value="MAJOR FACILITATOR SUPERFAMILY"/>
    <property type="match status" value="1"/>
</dbReference>
<dbReference type="GO" id="GO:0005886">
    <property type="term" value="C:plasma membrane"/>
    <property type="evidence" value="ECO:0007669"/>
    <property type="project" value="TreeGrafter"/>
</dbReference>
<dbReference type="EMBL" id="CM002798">
    <property type="protein sequence ID" value="KZN92643.1"/>
    <property type="molecule type" value="Genomic_DNA"/>
</dbReference>
<feature type="transmembrane region" description="Helical" evidence="5">
    <location>
        <begin position="229"/>
        <end position="252"/>
    </location>
</feature>
<organism evidence="7">
    <name type="scientific">Penicillium chrysogenum</name>
    <name type="common">Penicillium notatum</name>
    <dbReference type="NCBI Taxonomy" id="5076"/>
    <lineage>
        <taxon>Eukaryota</taxon>
        <taxon>Fungi</taxon>
        <taxon>Dikarya</taxon>
        <taxon>Ascomycota</taxon>
        <taxon>Pezizomycotina</taxon>
        <taxon>Eurotiomycetes</taxon>
        <taxon>Eurotiomycetidae</taxon>
        <taxon>Eurotiales</taxon>
        <taxon>Aspergillaceae</taxon>
        <taxon>Penicillium</taxon>
        <taxon>Penicillium chrysogenum species complex</taxon>
    </lineage>
</organism>
<feature type="transmembrane region" description="Helical" evidence="5">
    <location>
        <begin position="113"/>
        <end position="131"/>
    </location>
</feature>
<evidence type="ECO:0000256" key="3">
    <source>
        <dbReference type="ARBA" id="ARBA00022989"/>
    </source>
</evidence>
<dbReference type="PROSITE" id="PS50850">
    <property type="entry name" value="MFS"/>
    <property type="match status" value="1"/>
</dbReference>
<dbReference type="Pfam" id="PF07690">
    <property type="entry name" value="MFS_1"/>
    <property type="match status" value="1"/>
</dbReference>
<proteinExistence type="predicted"/>